<dbReference type="InterPro" id="IPR051951">
    <property type="entry name" value="UNC-93_regulatory"/>
</dbReference>
<reference evidence="8 9" key="1">
    <citation type="journal article" date="2011" name="Cell">
        <title>The monarch butterfly genome yields insights into long-distance migration.</title>
        <authorList>
            <person name="Zhan S."/>
            <person name="Merlin C."/>
            <person name="Boore J.L."/>
            <person name="Reppert S.M."/>
        </authorList>
    </citation>
    <scope>NUCLEOTIDE SEQUENCE [LARGE SCALE GENOMIC DNA]</scope>
    <source>
        <strain evidence="8">F-2</strain>
    </source>
</reference>
<name>A0A212EPF5_DANPL</name>
<accession>A0A212EPF5</accession>
<evidence type="ECO:0000313" key="8">
    <source>
        <dbReference type="EMBL" id="OWR43354.1"/>
    </source>
</evidence>
<organism evidence="8 9">
    <name type="scientific">Danaus plexippus plexippus</name>
    <dbReference type="NCBI Taxonomy" id="278856"/>
    <lineage>
        <taxon>Eukaryota</taxon>
        <taxon>Metazoa</taxon>
        <taxon>Ecdysozoa</taxon>
        <taxon>Arthropoda</taxon>
        <taxon>Hexapoda</taxon>
        <taxon>Insecta</taxon>
        <taxon>Pterygota</taxon>
        <taxon>Neoptera</taxon>
        <taxon>Endopterygota</taxon>
        <taxon>Lepidoptera</taxon>
        <taxon>Glossata</taxon>
        <taxon>Ditrysia</taxon>
        <taxon>Papilionoidea</taxon>
        <taxon>Nymphalidae</taxon>
        <taxon>Danainae</taxon>
        <taxon>Danaini</taxon>
        <taxon>Danaina</taxon>
        <taxon>Danaus</taxon>
        <taxon>Danaus</taxon>
    </lineage>
</organism>
<keyword evidence="4 7" id="KW-1133">Transmembrane helix</keyword>
<dbReference type="AlphaFoldDB" id="A0A212EPF5"/>
<evidence type="ECO:0000256" key="7">
    <source>
        <dbReference type="SAM" id="Phobius"/>
    </source>
</evidence>
<feature type="transmembrane region" description="Helical" evidence="7">
    <location>
        <begin position="148"/>
        <end position="166"/>
    </location>
</feature>
<dbReference type="InterPro" id="IPR010291">
    <property type="entry name" value="Ion_channel_UNC-93"/>
</dbReference>
<dbReference type="Pfam" id="PF05978">
    <property type="entry name" value="UNC-93"/>
    <property type="match status" value="1"/>
</dbReference>
<keyword evidence="3 7" id="KW-0812">Transmembrane</keyword>
<feature type="compositionally biased region" description="Low complexity" evidence="6">
    <location>
        <begin position="217"/>
        <end position="229"/>
    </location>
</feature>
<dbReference type="PANTHER" id="PTHR19444:SF13">
    <property type="entry name" value="PROTEIN UNC-93 HOMOLOG A"/>
    <property type="match status" value="1"/>
</dbReference>
<feature type="transmembrane region" description="Helical" evidence="7">
    <location>
        <begin position="83"/>
        <end position="103"/>
    </location>
</feature>
<proteinExistence type="inferred from homology"/>
<evidence type="ECO:0000256" key="6">
    <source>
        <dbReference type="SAM" id="MobiDB-lite"/>
    </source>
</evidence>
<keyword evidence="9" id="KW-1185">Reference proteome</keyword>
<dbReference type="InParanoid" id="A0A212EPF5"/>
<dbReference type="PANTHER" id="PTHR19444">
    <property type="entry name" value="UNC-93 RELATED"/>
    <property type="match status" value="1"/>
</dbReference>
<keyword evidence="5 7" id="KW-0472">Membrane</keyword>
<evidence type="ECO:0000256" key="3">
    <source>
        <dbReference type="ARBA" id="ARBA00022692"/>
    </source>
</evidence>
<dbReference type="GO" id="GO:0016020">
    <property type="term" value="C:membrane"/>
    <property type="evidence" value="ECO:0007669"/>
    <property type="project" value="UniProtKB-SubCell"/>
</dbReference>
<comment type="similarity">
    <text evidence="2">Belongs to the unc-93 family.</text>
</comment>
<dbReference type="eggNOG" id="KOG3097">
    <property type="taxonomic scope" value="Eukaryota"/>
</dbReference>
<dbReference type="Proteomes" id="UP000007151">
    <property type="component" value="Unassembled WGS sequence"/>
</dbReference>
<protein>
    <submittedName>
        <fullName evidence="8">UNC93A protein</fullName>
    </submittedName>
</protein>
<evidence type="ECO:0000256" key="4">
    <source>
        <dbReference type="ARBA" id="ARBA00022989"/>
    </source>
</evidence>
<sequence length="235" mass="26277">MNGSVMTRTLKVLIDPKQILLIFFNIFTGMQQAYFAADFTASFVSCAIGVGIVGFVMMTYGLVDAIGSVTVGQLAKKVGRLPLMIAAFVTHCFILVFLLSWSPQSNQKFVVYILACLWGLCDSVWMVQSSVFYGIIFADRKEAAFSSIRFYESIGFVIAYFMSPYLRTNVKTFILLLTMVIGVVLYFVLEYKEKKFITLNTAPQLNSPNMELDFCDQSSQNKKSKSSMSDGDTVL</sequence>
<feature type="transmembrane region" description="Helical" evidence="7">
    <location>
        <begin position="42"/>
        <end position="63"/>
    </location>
</feature>
<feature type="region of interest" description="Disordered" evidence="6">
    <location>
        <begin position="216"/>
        <end position="235"/>
    </location>
</feature>
<evidence type="ECO:0000313" key="9">
    <source>
        <dbReference type="Proteomes" id="UP000007151"/>
    </source>
</evidence>
<comment type="caution">
    <text evidence="8">The sequence shown here is derived from an EMBL/GenBank/DDBJ whole genome shotgun (WGS) entry which is preliminary data.</text>
</comment>
<dbReference type="InterPro" id="IPR036259">
    <property type="entry name" value="MFS_trans_sf"/>
</dbReference>
<gene>
    <name evidence="8" type="ORF">KGM_207721</name>
</gene>
<evidence type="ECO:0000256" key="5">
    <source>
        <dbReference type="ARBA" id="ARBA00023136"/>
    </source>
</evidence>
<dbReference type="SUPFAM" id="SSF103473">
    <property type="entry name" value="MFS general substrate transporter"/>
    <property type="match status" value="1"/>
</dbReference>
<evidence type="ECO:0000256" key="2">
    <source>
        <dbReference type="ARBA" id="ARBA00009172"/>
    </source>
</evidence>
<feature type="transmembrane region" description="Helical" evidence="7">
    <location>
        <begin position="172"/>
        <end position="189"/>
    </location>
</feature>
<comment type="subcellular location">
    <subcellularLocation>
        <location evidence="1">Membrane</location>
        <topology evidence="1">Multi-pass membrane protein</topology>
    </subcellularLocation>
</comment>
<feature type="transmembrane region" description="Helical" evidence="7">
    <location>
        <begin position="20"/>
        <end position="36"/>
    </location>
</feature>
<dbReference type="KEGG" id="dpl:KGM_207721"/>
<evidence type="ECO:0000256" key="1">
    <source>
        <dbReference type="ARBA" id="ARBA00004141"/>
    </source>
</evidence>
<dbReference type="Gene3D" id="1.20.1250.20">
    <property type="entry name" value="MFS general substrate transporter like domains"/>
    <property type="match status" value="1"/>
</dbReference>
<dbReference type="EMBL" id="AGBW02013486">
    <property type="protein sequence ID" value="OWR43354.1"/>
    <property type="molecule type" value="Genomic_DNA"/>
</dbReference>
<feature type="transmembrane region" description="Helical" evidence="7">
    <location>
        <begin position="109"/>
        <end position="136"/>
    </location>
</feature>